<feature type="region of interest" description="Disordered" evidence="1">
    <location>
        <begin position="180"/>
        <end position="200"/>
    </location>
</feature>
<dbReference type="RefSeq" id="XP_004037650.1">
    <property type="nucleotide sequence ID" value="XM_004037602.1"/>
</dbReference>
<dbReference type="InParanoid" id="G0QM89"/>
<reference evidence="2 3" key="1">
    <citation type="submission" date="2011-07" db="EMBL/GenBank/DDBJ databases">
        <authorList>
            <person name="Coyne R."/>
            <person name="Brami D."/>
            <person name="Johnson J."/>
            <person name="Hostetler J."/>
            <person name="Hannick L."/>
            <person name="Clark T."/>
            <person name="Cassidy-Hanley D."/>
            <person name="Inman J."/>
        </authorList>
    </citation>
    <scope>NUCLEOTIDE SEQUENCE [LARGE SCALE GENOMIC DNA]</scope>
    <source>
        <strain evidence="2 3">G5</strain>
    </source>
</reference>
<proteinExistence type="predicted"/>
<evidence type="ECO:0000313" key="2">
    <source>
        <dbReference type="EMBL" id="EGR33664.1"/>
    </source>
</evidence>
<keyword evidence="3" id="KW-1185">Reference proteome</keyword>
<sequence>MDTENQQQNIILTKELDEWLSKTIQPYQQRIELLEKSQMQKDAQILSLKLAIQKMNELLLTFDKKSATNTSHIPAPSHHIPASKLSVKKKENSHPVIKGKKSSDNKNTKKQDQNEVKEQTIEKKEYINEVNGKKEEIKKEEVIEDPIVQIEKKQDKNEEISVSLNKDIIEKQINEEQLKENFVSEQKQESQNQDDDDEII</sequence>
<feature type="region of interest" description="Disordered" evidence="1">
    <location>
        <begin position="70"/>
        <end position="120"/>
    </location>
</feature>
<dbReference type="EMBL" id="GL983410">
    <property type="protein sequence ID" value="EGR33664.1"/>
    <property type="molecule type" value="Genomic_DNA"/>
</dbReference>
<dbReference type="AlphaFoldDB" id="G0QM89"/>
<dbReference type="Proteomes" id="UP000008983">
    <property type="component" value="Unassembled WGS sequence"/>
</dbReference>
<organism evidence="2 3">
    <name type="scientific">Ichthyophthirius multifiliis</name>
    <name type="common">White spot disease agent</name>
    <name type="synonym">Ich</name>
    <dbReference type="NCBI Taxonomy" id="5932"/>
    <lineage>
        <taxon>Eukaryota</taxon>
        <taxon>Sar</taxon>
        <taxon>Alveolata</taxon>
        <taxon>Ciliophora</taxon>
        <taxon>Intramacronucleata</taxon>
        <taxon>Oligohymenophorea</taxon>
        <taxon>Hymenostomatida</taxon>
        <taxon>Ophryoglenina</taxon>
        <taxon>Ichthyophthirius</taxon>
    </lineage>
</organism>
<name>G0QM89_ICHMU</name>
<protein>
    <submittedName>
        <fullName evidence="2">Uncharacterized protein</fullName>
    </submittedName>
</protein>
<evidence type="ECO:0000313" key="3">
    <source>
        <dbReference type="Proteomes" id="UP000008983"/>
    </source>
</evidence>
<gene>
    <name evidence="2" type="ORF">IMG5_046640</name>
</gene>
<evidence type="ECO:0000256" key="1">
    <source>
        <dbReference type="SAM" id="MobiDB-lite"/>
    </source>
</evidence>
<dbReference type="GeneID" id="14909853"/>
<feature type="compositionally biased region" description="Basic and acidic residues" evidence="1">
    <location>
        <begin position="101"/>
        <end position="120"/>
    </location>
</feature>
<accession>G0QM89</accession>